<dbReference type="PANTHER" id="PTHR30203">
    <property type="entry name" value="OUTER MEMBRANE CATION EFFLUX PROTEIN"/>
    <property type="match status" value="1"/>
</dbReference>
<reference evidence="3 4" key="1">
    <citation type="submission" date="2024-03" db="EMBL/GenBank/DDBJ databases">
        <title>High-quality draft genome sequence of Oceanobacter sp. wDCs-4.</title>
        <authorList>
            <person name="Dong C."/>
        </authorList>
    </citation>
    <scope>NUCLEOTIDE SEQUENCE [LARGE SCALE GENOMIC DNA]</scope>
    <source>
        <strain evidence="4">wDCs-4</strain>
    </source>
</reference>
<dbReference type="PANTHER" id="PTHR30203:SF33">
    <property type="entry name" value="BLR4455 PROTEIN"/>
    <property type="match status" value="1"/>
</dbReference>
<dbReference type="Gene3D" id="1.20.1600.10">
    <property type="entry name" value="Outer membrane efflux proteins (OEP)"/>
    <property type="match status" value="1"/>
</dbReference>
<proteinExistence type="inferred from homology"/>
<dbReference type="InterPro" id="IPR010131">
    <property type="entry name" value="MdtP/NodT-like"/>
</dbReference>
<dbReference type="NCBIfam" id="TIGR01845">
    <property type="entry name" value="outer_NodT"/>
    <property type="match status" value="1"/>
</dbReference>
<keyword evidence="2" id="KW-0812">Transmembrane</keyword>
<dbReference type="RefSeq" id="WP_416205313.1">
    <property type="nucleotide sequence ID" value="NZ_JBBKTX010000006.1"/>
</dbReference>
<keyword evidence="4" id="KW-1185">Reference proteome</keyword>
<sequence>MLLLPCWWVLVTVVGCSTIDPVQPQSLDIPGLADASMTAGEPVDARWWQAFHDDYLDQLIETGLEHNFTLQSAWARLQQSQALARQSGAEQYPSLDASLSRSRSFGPDSAANNWNAGLSATYEIDFWGRIGALQQQGQLNAQGSAATVRVAANTLAGEVAGSWFGWLRQQGRIALLTRQQQRIASALAVTEARFNRGQAAVSDVWQQQQLQEGVVAGLVADRAQQVIYQQQLAVWLGRSDWLRVDVVPELAASRSLPELPLQPPLVSLTALQQRPDVQQAWFALQSANAAVAVAVANRYPRLTLSASYSAADANLADVFDHWVGNLAAGLVVPLLDGGSRRAALAASQASVQAAVAEYQQTLLAAAQEVQQVLVQEQQASDLLVSLTKQLHLARQTEGFQLARYRRGVGDFLALLNAQQDVLALEREVLDGHWQQLQYRIQLYRSVSHGDFTGADAGEPQE</sequence>
<gene>
    <name evidence="3" type="ORF">WG929_05995</name>
</gene>
<keyword evidence="2" id="KW-1134">Transmembrane beta strand</keyword>
<evidence type="ECO:0000313" key="3">
    <source>
        <dbReference type="EMBL" id="MFK4751957.1"/>
    </source>
</evidence>
<dbReference type="SUPFAM" id="SSF56954">
    <property type="entry name" value="Outer membrane efflux proteins (OEP)"/>
    <property type="match status" value="1"/>
</dbReference>
<keyword evidence="2" id="KW-0449">Lipoprotein</keyword>
<evidence type="ECO:0000256" key="2">
    <source>
        <dbReference type="RuleBase" id="RU362097"/>
    </source>
</evidence>
<organism evidence="3 4">
    <name type="scientific">Oceanobacter antarcticus</name>
    <dbReference type="NCBI Taxonomy" id="3133425"/>
    <lineage>
        <taxon>Bacteria</taxon>
        <taxon>Pseudomonadati</taxon>
        <taxon>Pseudomonadota</taxon>
        <taxon>Gammaproteobacteria</taxon>
        <taxon>Oceanospirillales</taxon>
        <taxon>Oceanospirillaceae</taxon>
        <taxon>Oceanobacter</taxon>
    </lineage>
</organism>
<dbReference type="InterPro" id="IPR003423">
    <property type="entry name" value="OMP_efflux"/>
</dbReference>
<dbReference type="Gene3D" id="2.20.200.10">
    <property type="entry name" value="Outer membrane efflux proteins (OEP)"/>
    <property type="match status" value="1"/>
</dbReference>
<comment type="subcellular location">
    <subcellularLocation>
        <location evidence="2">Cell outer membrane</location>
        <topology evidence="2">Lipid-anchor</topology>
    </subcellularLocation>
</comment>
<name>A0ABW8NGC8_9GAMM</name>
<evidence type="ECO:0000256" key="1">
    <source>
        <dbReference type="ARBA" id="ARBA00007613"/>
    </source>
</evidence>
<protein>
    <submittedName>
        <fullName evidence="3">TolC family protein</fullName>
    </submittedName>
</protein>
<comment type="caution">
    <text evidence="3">The sequence shown here is derived from an EMBL/GenBank/DDBJ whole genome shotgun (WGS) entry which is preliminary data.</text>
</comment>
<evidence type="ECO:0000313" key="4">
    <source>
        <dbReference type="Proteomes" id="UP001620597"/>
    </source>
</evidence>
<dbReference type="EMBL" id="JBBKTX010000006">
    <property type="protein sequence ID" value="MFK4751957.1"/>
    <property type="molecule type" value="Genomic_DNA"/>
</dbReference>
<keyword evidence="2" id="KW-0472">Membrane</keyword>
<comment type="similarity">
    <text evidence="1 2">Belongs to the outer membrane factor (OMF) (TC 1.B.17) family.</text>
</comment>
<keyword evidence="2" id="KW-0564">Palmitate</keyword>
<accession>A0ABW8NGC8</accession>
<dbReference type="Proteomes" id="UP001620597">
    <property type="component" value="Unassembled WGS sequence"/>
</dbReference>
<dbReference type="Pfam" id="PF02321">
    <property type="entry name" value="OEP"/>
    <property type="match status" value="2"/>
</dbReference>